<accession>A0A811YR22</accession>
<feature type="compositionally biased region" description="Polar residues" evidence="1">
    <location>
        <begin position="12"/>
        <end position="22"/>
    </location>
</feature>
<comment type="caution">
    <text evidence="2">The sequence shown here is derived from an EMBL/GenBank/DDBJ whole genome shotgun (WGS) entry which is preliminary data.</text>
</comment>
<organism evidence="2 3">
    <name type="scientific">Nyctereutes procyonoides</name>
    <name type="common">Raccoon dog</name>
    <name type="synonym">Canis procyonoides</name>
    <dbReference type="NCBI Taxonomy" id="34880"/>
    <lineage>
        <taxon>Eukaryota</taxon>
        <taxon>Metazoa</taxon>
        <taxon>Chordata</taxon>
        <taxon>Craniata</taxon>
        <taxon>Vertebrata</taxon>
        <taxon>Euteleostomi</taxon>
        <taxon>Mammalia</taxon>
        <taxon>Eutheria</taxon>
        <taxon>Laurasiatheria</taxon>
        <taxon>Carnivora</taxon>
        <taxon>Caniformia</taxon>
        <taxon>Canidae</taxon>
        <taxon>Nyctereutes</taxon>
    </lineage>
</organism>
<feature type="compositionally biased region" description="Basic and acidic residues" evidence="1">
    <location>
        <begin position="23"/>
        <end position="39"/>
    </location>
</feature>
<dbReference type="Proteomes" id="UP000645828">
    <property type="component" value="Unassembled WGS sequence"/>
</dbReference>
<evidence type="ECO:0000256" key="1">
    <source>
        <dbReference type="SAM" id="MobiDB-lite"/>
    </source>
</evidence>
<evidence type="ECO:0000313" key="3">
    <source>
        <dbReference type="Proteomes" id="UP000645828"/>
    </source>
</evidence>
<reference evidence="2" key="1">
    <citation type="submission" date="2020-12" db="EMBL/GenBank/DDBJ databases">
        <authorList>
            <consortium name="Molecular Ecology Group"/>
        </authorList>
    </citation>
    <scope>NUCLEOTIDE SEQUENCE</scope>
    <source>
        <strain evidence="2">TBG_1078</strain>
    </source>
</reference>
<evidence type="ECO:0000313" key="2">
    <source>
        <dbReference type="EMBL" id="CAD7679980.1"/>
    </source>
</evidence>
<feature type="region of interest" description="Disordered" evidence="1">
    <location>
        <begin position="144"/>
        <end position="204"/>
    </location>
</feature>
<gene>
    <name evidence="2" type="ORF">NYPRO_LOCUS12779</name>
</gene>
<proteinExistence type="predicted"/>
<feature type="compositionally biased region" description="Basic and acidic residues" evidence="1">
    <location>
        <begin position="174"/>
        <end position="185"/>
    </location>
</feature>
<dbReference type="AlphaFoldDB" id="A0A811YR22"/>
<name>A0A811YR22_NYCPR</name>
<feature type="compositionally biased region" description="Basic and acidic residues" evidence="1">
    <location>
        <begin position="157"/>
        <end position="166"/>
    </location>
</feature>
<keyword evidence="3" id="KW-1185">Reference proteome</keyword>
<sequence length="204" mass="22328">MVGCTPRRGANASETRLPTSPVQREDTHRSHLRSLERSPKGPGTTHFGQAWAPEKYTQSSARAQGHELNNSRLVSAFCLPGCACPRPCLRPCLCAVSGPPTSADGRLSCLQVAAQTHRDAKGKAWWESWRGLRRQPRVSQPFLCDGKTQRGGKSTKLHSEREKSTEEAATLQETRTKGFGLDHPRRTPGTLWNDFSGRCAPAGG</sequence>
<dbReference type="EMBL" id="CAJHUB010000746">
    <property type="protein sequence ID" value="CAD7679980.1"/>
    <property type="molecule type" value="Genomic_DNA"/>
</dbReference>
<protein>
    <submittedName>
        <fullName evidence="2">(raccoon dog) hypothetical protein</fullName>
    </submittedName>
</protein>
<feature type="region of interest" description="Disordered" evidence="1">
    <location>
        <begin position="1"/>
        <end position="49"/>
    </location>
</feature>